<keyword evidence="13 18" id="KW-0418">Kinase</keyword>
<sequence length="310" mass="32214">MDLLLAGTGGSRGWPEPGCPCASCAIAAAAPRAPFELLDAGTRVPCATTELAGGGALLALDAVAPTTAYAVVLLADADLGLLARLRTSGAVGPGTDVVAVGLTHRHRPEELARLADCGVRVVPDGARLQAAEPLPAAPRRTLVLGGARSGKSAEAERRLLGEPRVVYVATAAPRPGDAEWADRVSLHQQRRPAGWATVETLDLEPLLADADGAPLLVDCLSLWLTGVVDEAGAWEGEHLDRVEQRCADLVAAWRETRRRVVAVSSEVGSGVVPATRSGRLFRDLLGALNARVAAESERVVQVVAGRVSVL</sequence>
<protein>
    <recommendedName>
        <fullName evidence="16">Adenosylcobinamide kinase</fullName>
        <ecNumber evidence="8">2.7.1.156</ecNumber>
        <ecNumber evidence="9">2.7.7.62</ecNumber>
    </recommendedName>
    <alternativeName>
        <fullName evidence="17">Adenosylcobinamide-phosphate guanylyltransferase</fullName>
    </alternativeName>
</protein>
<reference evidence="18 19" key="1">
    <citation type="submission" date="2019-02" db="EMBL/GenBank/DDBJ databases">
        <title>Genomic Encyclopedia of Type Strains, Phase IV (KMG-IV): sequencing the most valuable type-strain genomes for metagenomic binning, comparative biology and taxonomic classification.</title>
        <authorList>
            <person name="Goeker M."/>
        </authorList>
    </citation>
    <scope>NUCLEOTIDE SEQUENCE [LARGE SCALE GENOMIC DNA]</scope>
    <source>
        <strain evidence="18 19">DSM 45622</strain>
    </source>
</reference>
<evidence type="ECO:0000256" key="1">
    <source>
        <dbReference type="ARBA" id="ARBA00000312"/>
    </source>
</evidence>
<keyword evidence="18" id="KW-0548">Nucleotidyltransferase</keyword>
<evidence type="ECO:0000256" key="13">
    <source>
        <dbReference type="ARBA" id="ARBA00022777"/>
    </source>
</evidence>
<evidence type="ECO:0000256" key="17">
    <source>
        <dbReference type="ARBA" id="ARBA00030571"/>
    </source>
</evidence>
<dbReference type="AlphaFoldDB" id="A0A4Q7NR98"/>
<comment type="pathway">
    <text evidence="5">Cofactor biosynthesis; adenosylcobalamin biosynthesis; adenosylcobalamin from cob(II)yrinate a,c-diamide: step 6/7.</text>
</comment>
<evidence type="ECO:0000256" key="11">
    <source>
        <dbReference type="ARBA" id="ARBA00022679"/>
    </source>
</evidence>
<dbReference type="GO" id="GO:0008820">
    <property type="term" value="F:cobinamide phosphate guanylyltransferase activity"/>
    <property type="evidence" value="ECO:0007669"/>
    <property type="project" value="UniProtKB-EC"/>
</dbReference>
<comment type="function">
    <text evidence="4">Catalyzes ATP-dependent phosphorylation of adenosylcobinamide and addition of GMP to adenosylcobinamide phosphate.</text>
</comment>
<gene>
    <name evidence="18" type="ORF">EV189_1344</name>
</gene>
<dbReference type="InterPro" id="IPR027417">
    <property type="entry name" value="P-loop_NTPase"/>
</dbReference>
<dbReference type="InterPro" id="IPR003203">
    <property type="entry name" value="CobU/CobP"/>
</dbReference>
<evidence type="ECO:0000256" key="15">
    <source>
        <dbReference type="ARBA" id="ARBA00023134"/>
    </source>
</evidence>
<dbReference type="Proteomes" id="UP000293638">
    <property type="component" value="Unassembled WGS sequence"/>
</dbReference>
<dbReference type="GO" id="GO:0043752">
    <property type="term" value="F:adenosylcobinamide kinase activity"/>
    <property type="evidence" value="ECO:0007669"/>
    <property type="project" value="UniProtKB-EC"/>
</dbReference>
<accession>A0A4Q7NR98</accession>
<dbReference type="SUPFAM" id="SSF52540">
    <property type="entry name" value="P-loop containing nucleoside triphosphate hydrolases"/>
    <property type="match status" value="1"/>
</dbReference>
<evidence type="ECO:0000256" key="6">
    <source>
        <dbReference type="ARBA" id="ARBA00005159"/>
    </source>
</evidence>
<keyword evidence="10" id="KW-0169">Cobalamin biosynthesis</keyword>
<evidence type="ECO:0000256" key="5">
    <source>
        <dbReference type="ARBA" id="ARBA00004692"/>
    </source>
</evidence>
<dbReference type="UniPathway" id="UPA00148">
    <property type="reaction ID" value="UER00236"/>
</dbReference>
<dbReference type="OrthoDB" id="9788370at2"/>
<evidence type="ECO:0000256" key="7">
    <source>
        <dbReference type="ARBA" id="ARBA00007490"/>
    </source>
</evidence>
<evidence type="ECO:0000313" key="19">
    <source>
        <dbReference type="Proteomes" id="UP000293638"/>
    </source>
</evidence>
<dbReference type="Pfam" id="PF02283">
    <property type="entry name" value="CobU"/>
    <property type="match status" value="1"/>
</dbReference>
<keyword evidence="15" id="KW-0342">GTP-binding</keyword>
<keyword evidence="12" id="KW-0547">Nucleotide-binding</keyword>
<evidence type="ECO:0000256" key="14">
    <source>
        <dbReference type="ARBA" id="ARBA00022840"/>
    </source>
</evidence>
<comment type="caution">
    <text evidence="18">The sequence shown here is derived from an EMBL/GenBank/DDBJ whole genome shotgun (WGS) entry which is preliminary data.</text>
</comment>
<dbReference type="GO" id="GO:0009236">
    <property type="term" value="P:cobalamin biosynthetic process"/>
    <property type="evidence" value="ECO:0007669"/>
    <property type="project" value="UniProtKB-UniPathway"/>
</dbReference>
<evidence type="ECO:0000256" key="8">
    <source>
        <dbReference type="ARBA" id="ARBA00012016"/>
    </source>
</evidence>
<proteinExistence type="inferred from homology"/>
<evidence type="ECO:0000256" key="16">
    <source>
        <dbReference type="ARBA" id="ARBA00029570"/>
    </source>
</evidence>
<keyword evidence="19" id="KW-1185">Reference proteome</keyword>
<dbReference type="Gene3D" id="3.40.50.300">
    <property type="entry name" value="P-loop containing nucleotide triphosphate hydrolases"/>
    <property type="match status" value="1"/>
</dbReference>
<comment type="catalytic activity">
    <reaction evidence="2">
        <text>adenosylcob(III)inamide phosphate + GTP + H(+) = adenosylcob(III)inamide-GDP + diphosphate</text>
        <dbReference type="Rhea" id="RHEA:22712"/>
        <dbReference type="ChEBI" id="CHEBI:15378"/>
        <dbReference type="ChEBI" id="CHEBI:33019"/>
        <dbReference type="ChEBI" id="CHEBI:37565"/>
        <dbReference type="ChEBI" id="CHEBI:58502"/>
        <dbReference type="ChEBI" id="CHEBI:60487"/>
        <dbReference type="EC" id="2.7.7.62"/>
    </reaction>
</comment>
<evidence type="ECO:0000256" key="10">
    <source>
        <dbReference type="ARBA" id="ARBA00022573"/>
    </source>
</evidence>
<dbReference type="CDD" id="cd00544">
    <property type="entry name" value="CobU"/>
    <property type="match status" value="1"/>
</dbReference>
<comment type="similarity">
    <text evidence="7">Belongs to the CobU/CobP family.</text>
</comment>
<evidence type="ECO:0000256" key="12">
    <source>
        <dbReference type="ARBA" id="ARBA00022741"/>
    </source>
</evidence>
<keyword evidence="11 18" id="KW-0808">Transferase</keyword>
<evidence type="ECO:0000256" key="4">
    <source>
        <dbReference type="ARBA" id="ARBA00003889"/>
    </source>
</evidence>
<evidence type="ECO:0000256" key="2">
    <source>
        <dbReference type="ARBA" id="ARBA00000711"/>
    </source>
</evidence>
<comment type="pathway">
    <text evidence="6">Cofactor biosynthesis; adenosylcobalamin biosynthesis; adenosylcobalamin from cob(II)yrinate a,c-diamide: step 5/7.</text>
</comment>
<evidence type="ECO:0000256" key="3">
    <source>
        <dbReference type="ARBA" id="ARBA00001522"/>
    </source>
</evidence>
<evidence type="ECO:0000313" key="18">
    <source>
        <dbReference type="EMBL" id="RZS89577.1"/>
    </source>
</evidence>
<keyword evidence="14" id="KW-0067">ATP-binding</keyword>
<dbReference type="GO" id="GO:0005524">
    <property type="term" value="F:ATP binding"/>
    <property type="evidence" value="ECO:0007669"/>
    <property type="project" value="UniProtKB-KW"/>
</dbReference>
<dbReference type="PANTHER" id="PTHR34848:SF1">
    <property type="entry name" value="BIFUNCTIONAL ADENOSYLCOBALAMIN BIOSYNTHESIS PROTEIN COBU"/>
    <property type="match status" value="1"/>
</dbReference>
<name>A0A4Q7NR98_9ACTN</name>
<dbReference type="EC" id="2.7.1.156" evidence="8"/>
<dbReference type="RefSeq" id="WP_130492169.1">
    <property type="nucleotide sequence ID" value="NZ_SGXD01000002.1"/>
</dbReference>
<evidence type="ECO:0000256" key="9">
    <source>
        <dbReference type="ARBA" id="ARBA00012523"/>
    </source>
</evidence>
<dbReference type="GO" id="GO:0005525">
    <property type="term" value="F:GTP binding"/>
    <property type="evidence" value="ECO:0007669"/>
    <property type="project" value="UniProtKB-KW"/>
</dbReference>
<comment type="catalytic activity">
    <reaction evidence="1">
        <text>adenosylcob(III)inamide + ATP = adenosylcob(III)inamide phosphate + ADP + H(+)</text>
        <dbReference type="Rhea" id="RHEA:15769"/>
        <dbReference type="ChEBI" id="CHEBI:2480"/>
        <dbReference type="ChEBI" id="CHEBI:15378"/>
        <dbReference type="ChEBI" id="CHEBI:30616"/>
        <dbReference type="ChEBI" id="CHEBI:58502"/>
        <dbReference type="ChEBI" id="CHEBI:456216"/>
        <dbReference type="EC" id="2.7.1.156"/>
    </reaction>
</comment>
<dbReference type="EC" id="2.7.7.62" evidence="9"/>
<comment type="catalytic activity">
    <reaction evidence="3">
        <text>adenosylcob(III)inamide + GTP = adenosylcob(III)inamide phosphate + GDP + H(+)</text>
        <dbReference type="Rhea" id="RHEA:15765"/>
        <dbReference type="ChEBI" id="CHEBI:2480"/>
        <dbReference type="ChEBI" id="CHEBI:15378"/>
        <dbReference type="ChEBI" id="CHEBI:37565"/>
        <dbReference type="ChEBI" id="CHEBI:58189"/>
        <dbReference type="ChEBI" id="CHEBI:58502"/>
        <dbReference type="EC" id="2.7.1.156"/>
    </reaction>
</comment>
<organism evidence="18 19">
    <name type="scientific">Motilibacter rhizosphaerae</name>
    <dbReference type="NCBI Taxonomy" id="598652"/>
    <lineage>
        <taxon>Bacteria</taxon>
        <taxon>Bacillati</taxon>
        <taxon>Actinomycetota</taxon>
        <taxon>Actinomycetes</taxon>
        <taxon>Motilibacterales</taxon>
        <taxon>Motilibacteraceae</taxon>
        <taxon>Motilibacter</taxon>
    </lineage>
</organism>
<dbReference type="EMBL" id="SGXD01000002">
    <property type="protein sequence ID" value="RZS89577.1"/>
    <property type="molecule type" value="Genomic_DNA"/>
</dbReference>
<dbReference type="PANTHER" id="PTHR34848">
    <property type="match status" value="1"/>
</dbReference>